<dbReference type="EMBL" id="HBEO01009012">
    <property type="protein sequence ID" value="CAD8476357.1"/>
    <property type="molecule type" value="Transcribed_RNA"/>
</dbReference>
<protein>
    <submittedName>
        <fullName evidence="1">Uncharacterized protein</fullName>
    </submittedName>
</protein>
<sequence length="113" mass="12803">MAPETTRTKAVRLTLNDKQKAYLEQIKQTSDAKASQDNKGAEPRKLDFVCYVSDGSELLANVTMAKRKYDLKSRSAVDLRQLQRQADVAEMVASLRRSASMKRLAAPERLEWD</sequence>
<organism evidence="1">
    <name type="scientific">Hanusia phi</name>
    <dbReference type="NCBI Taxonomy" id="3032"/>
    <lineage>
        <taxon>Eukaryota</taxon>
        <taxon>Cryptophyceae</taxon>
        <taxon>Pyrenomonadales</taxon>
        <taxon>Geminigeraceae</taxon>
        <taxon>Hanusia</taxon>
    </lineage>
</organism>
<evidence type="ECO:0000313" key="2">
    <source>
        <dbReference type="EMBL" id="CAD8476358.1"/>
    </source>
</evidence>
<name>A0A6T7NLP8_9CRYP</name>
<dbReference type="AlphaFoldDB" id="A0A6T7NLP8"/>
<dbReference type="EMBL" id="HBEO01009013">
    <property type="protein sequence ID" value="CAD8476358.1"/>
    <property type="molecule type" value="Transcribed_RNA"/>
</dbReference>
<proteinExistence type="predicted"/>
<evidence type="ECO:0000313" key="1">
    <source>
        <dbReference type="EMBL" id="CAD8476357.1"/>
    </source>
</evidence>
<accession>A0A6T7NLP8</accession>
<gene>
    <name evidence="1" type="ORF">HPHI1048_LOCUS6286</name>
    <name evidence="2" type="ORF">HPHI1048_LOCUS6287</name>
</gene>
<reference evidence="1" key="1">
    <citation type="submission" date="2021-01" db="EMBL/GenBank/DDBJ databases">
        <authorList>
            <person name="Corre E."/>
            <person name="Pelletier E."/>
            <person name="Niang G."/>
            <person name="Scheremetjew M."/>
            <person name="Finn R."/>
            <person name="Kale V."/>
            <person name="Holt S."/>
            <person name="Cochrane G."/>
            <person name="Meng A."/>
            <person name="Brown T."/>
            <person name="Cohen L."/>
        </authorList>
    </citation>
    <scope>NUCLEOTIDE SEQUENCE</scope>
    <source>
        <strain evidence="1">CCMP325</strain>
    </source>
</reference>